<accession>A0ABN8ES95</accession>
<evidence type="ECO:0000313" key="2">
    <source>
        <dbReference type="EMBL" id="CAH0993191.1"/>
    </source>
</evidence>
<dbReference type="InterPro" id="IPR032710">
    <property type="entry name" value="NTF2-like_dom_sf"/>
</dbReference>
<keyword evidence="3" id="KW-1185">Reference proteome</keyword>
<name>A0ABN8ES95_9GAMM</name>
<dbReference type="Pfam" id="PF13577">
    <property type="entry name" value="SnoaL_4"/>
    <property type="match status" value="1"/>
</dbReference>
<evidence type="ECO:0000313" key="3">
    <source>
        <dbReference type="Proteomes" id="UP000838100"/>
    </source>
</evidence>
<evidence type="ECO:0000259" key="1">
    <source>
        <dbReference type="Pfam" id="PF13577"/>
    </source>
</evidence>
<feature type="domain" description="SnoaL-like" evidence="1">
    <location>
        <begin position="14"/>
        <end position="137"/>
    </location>
</feature>
<dbReference type="RefSeq" id="WP_237445870.1">
    <property type="nucleotide sequence ID" value="NZ_CAKLPX010000005.1"/>
</dbReference>
<protein>
    <recommendedName>
        <fullName evidence="1">SnoaL-like domain-containing protein</fullName>
    </recommendedName>
</protein>
<reference evidence="2" key="1">
    <citation type="submission" date="2021-12" db="EMBL/GenBank/DDBJ databases">
        <authorList>
            <person name="Rodrigo-Torres L."/>
            <person name="Arahal R. D."/>
            <person name="Lucena T."/>
        </authorList>
    </citation>
    <scope>NUCLEOTIDE SEQUENCE</scope>
    <source>
        <strain evidence="2">CECT 8267</strain>
    </source>
</reference>
<proteinExistence type="predicted"/>
<gene>
    <name evidence="2" type="ORF">SIN8267_03332</name>
</gene>
<dbReference type="EMBL" id="CAKLPX010000005">
    <property type="protein sequence ID" value="CAH0993191.1"/>
    <property type="molecule type" value="Genomic_DNA"/>
</dbReference>
<dbReference type="CDD" id="cd00531">
    <property type="entry name" value="NTF2_like"/>
    <property type="match status" value="1"/>
</dbReference>
<dbReference type="InterPro" id="IPR037401">
    <property type="entry name" value="SnoaL-like"/>
</dbReference>
<comment type="caution">
    <text evidence="2">The sequence shown here is derived from an EMBL/GenBank/DDBJ whole genome shotgun (WGS) entry which is preliminary data.</text>
</comment>
<sequence length="169" mass="19030">MSAQPSSLEQRIAKLEAIEAIKQLKARYLAACDQKQVEQIRDCFVEQSVDIDYGAVGRFSHRDQLVALFDQVGNHDYMVEMHHAQNPQITIIDEDTAEAEWGLFYYLVNTQENSLTQLGGCYRDGYRRIDGQWYIAKSHFSVDSTVASQLSDGVAQVVFAGNPQLQPAV</sequence>
<organism evidence="2 3">
    <name type="scientific">Sinobacterium norvegicum</name>
    <dbReference type="NCBI Taxonomy" id="1641715"/>
    <lineage>
        <taxon>Bacteria</taxon>
        <taxon>Pseudomonadati</taxon>
        <taxon>Pseudomonadota</taxon>
        <taxon>Gammaproteobacteria</taxon>
        <taxon>Cellvibrionales</taxon>
        <taxon>Spongiibacteraceae</taxon>
        <taxon>Sinobacterium</taxon>
    </lineage>
</organism>
<dbReference type="Gene3D" id="3.10.450.50">
    <property type="match status" value="1"/>
</dbReference>
<dbReference type="SUPFAM" id="SSF54427">
    <property type="entry name" value="NTF2-like"/>
    <property type="match status" value="1"/>
</dbReference>
<dbReference type="Proteomes" id="UP000838100">
    <property type="component" value="Unassembled WGS sequence"/>
</dbReference>